<evidence type="ECO:0000256" key="4">
    <source>
        <dbReference type="ARBA" id="ARBA00022741"/>
    </source>
</evidence>
<reference evidence="8" key="1">
    <citation type="submission" date="2023-08" db="EMBL/GenBank/DDBJ databases">
        <title>Methanolobus mangrovi sp. nov. and Methanolobus sediminis sp. nov, two novel methylotrophic methanogens isolated from mangrove sediments in China.</title>
        <authorList>
            <person name="Zhou J."/>
        </authorList>
    </citation>
    <scope>NUCLEOTIDE SEQUENCE</scope>
    <source>
        <strain evidence="8">FTZ2</strain>
    </source>
</reference>
<sequence length="183" mass="20912">MIIGITGTPGTGKTSITKLLEDDPLCQVIHLNELIKEEKLYSEVDVERDCVVADMDLVYDRVLELQDKSYPVTIVDSHLSHHIADIVIVLRTSPGKLKERLEKRKYSVEKVRENLEAEALDIILAEAVDWCEKVFELDTTGGTVDRTFKDIGRIIKGLRRGDTEELEQEFRPGSVEWSDYFFD</sequence>
<keyword evidence="2 7" id="KW-0698">rRNA processing</keyword>
<organism evidence="8 9">
    <name type="scientific">Methanolobus mangrovi</name>
    <dbReference type="NCBI Taxonomy" id="3072977"/>
    <lineage>
        <taxon>Archaea</taxon>
        <taxon>Methanobacteriati</taxon>
        <taxon>Methanobacteriota</taxon>
        <taxon>Stenosarchaea group</taxon>
        <taxon>Methanomicrobia</taxon>
        <taxon>Methanosarcinales</taxon>
        <taxon>Methanosarcinaceae</taxon>
        <taxon>Methanolobus</taxon>
    </lineage>
</organism>
<proteinExistence type="inferred from homology"/>
<keyword evidence="4 7" id="KW-0547">Nucleotide-binding</keyword>
<accession>A0AA51YJB3</accession>
<dbReference type="PANTHER" id="PTHR12595:SF0">
    <property type="entry name" value="ADENYLATE KINASE ISOENZYME 6"/>
    <property type="match status" value="1"/>
</dbReference>
<feature type="binding site" evidence="7">
    <location>
        <position position="13"/>
    </location>
    <ligand>
        <name>ATP</name>
        <dbReference type="ChEBI" id="CHEBI:30616"/>
    </ligand>
</feature>
<evidence type="ECO:0000313" key="8">
    <source>
        <dbReference type="EMBL" id="WMW21979.1"/>
    </source>
</evidence>
<dbReference type="Pfam" id="PF13238">
    <property type="entry name" value="AAA_18"/>
    <property type="match status" value="1"/>
</dbReference>
<comment type="similarity">
    <text evidence="7">Belongs to the adenylate kinase family. AK6 subfamily.</text>
</comment>
<dbReference type="GO" id="GO:0042274">
    <property type="term" value="P:ribosomal small subunit biogenesis"/>
    <property type="evidence" value="ECO:0007669"/>
    <property type="project" value="UniProtKB-UniRule"/>
</dbReference>
<keyword evidence="1 7" id="KW-0690">Ribosome biogenesis</keyword>
<keyword evidence="5 7" id="KW-0418">Kinase</keyword>
<dbReference type="GO" id="GO:0004017">
    <property type="term" value="F:AMP kinase activity"/>
    <property type="evidence" value="ECO:0007669"/>
    <property type="project" value="UniProtKB-UniRule"/>
</dbReference>
<evidence type="ECO:0000256" key="1">
    <source>
        <dbReference type="ARBA" id="ARBA00022517"/>
    </source>
</evidence>
<comment type="subunit">
    <text evidence="7">Interacts with uS11. Not a structural component of 40S pre-ribosomes, but transiently interacts with them by binding to uS11.</text>
</comment>
<keyword evidence="9" id="KW-1185">Reference proteome</keyword>
<dbReference type="EMBL" id="CP133594">
    <property type="protein sequence ID" value="WMW21979.1"/>
    <property type="molecule type" value="Genomic_DNA"/>
</dbReference>
<evidence type="ECO:0000256" key="3">
    <source>
        <dbReference type="ARBA" id="ARBA00022679"/>
    </source>
</evidence>
<dbReference type="Proteomes" id="UP001183006">
    <property type="component" value="Chromosome"/>
</dbReference>
<gene>
    <name evidence="8" type="ORF">RE476_11490</name>
</gene>
<dbReference type="InterPro" id="IPR020618">
    <property type="entry name" value="Adenyl_kinase_AK6"/>
</dbReference>
<evidence type="ECO:0000313" key="9">
    <source>
        <dbReference type="Proteomes" id="UP001183006"/>
    </source>
</evidence>
<comment type="caution">
    <text evidence="7">Lacks conserved residue(s) required for the propagation of feature annotation.</text>
</comment>
<keyword evidence="6 7" id="KW-0067">ATP-binding</keyword>
<feature type="binding site" evidence="7">
    <location>
        <position position="15"/>
    </location>
    <ligand>
        <name>ATP</name>
        <dbReference type="ChEBI" id="CHEBI:30616"/>
    </ligand>
</feature>
<dbReference type="PANTHER" id="PTHR12595">
    <property type="entry name" value="POS9-ACTIVATING FACTOR FAP7-RELATED"/>
    <property type="match status" value="1"/>
</dbReference>
<feature type="binding site" evidence="7">
    <location>
        <position position="10"/>
    </location>
    <ligand>
        <name>ATP</name>
        <dbReference type="ChEBI" id="CHEBI:30616"/>
    </ligand>
</feature>
<dbReference type="GO" id="GO:0016887">
    <property type="term" value="F:ATP hydrolysis activity"/>
    <property type="evidence" value="ECO:0007669"/>
    <property type="project" value="InterPro"/>
</dbReference>
<dbReference type="EC" id="2.7.4.3" evidence="7"/>
<name>A0AA51YJB3_9EURY</name>
<feature type="binding site" evidence="7">
    <location>
        <position position="14"/>
    </location>
    <ligand>
        <name>ATP</name>
        <dbReference type="ChEBI" id="CHEBI:30616"/>
    </ligand>
</feature>
<dbReference type="HAMAP" id="MF_00039">
    <property type="entry name" value="Adenylate_kinase_AK6"/>
    <property type="match status" value="1"/>
</dbReference>
<feature type="binding site" evidence="7">
    <location>
        <position position="104"/>
    </location>
    <ligand>
        <name>ATP</name>
        <dbReference type="ChEBI" id="CHEBI:30616"/>
    </ligand>
</feature>
<evidence type="ECO:0000256" key="7">
    <source>
        <dbReference type="HAMAP-Rule" id="MF_00039"/>
    </source>
</evidence>
<comment type="catalytic activity">
    <reaction evidence="7">
        <text>ATP + H2O = ADP + phosphate + H(+)</text>
        <dbReference type="Rhea" id="RHEA:13065"/>
        <dbReference type="ChEBI" id="CHEBI:15377"/>
        <dbReference type="ChEBI" id="CHEBI:15378"/>
        <dbReference type="ChEBI" id="CHEBI:30616"/>
        <dbReference type="ChEBI" id="CHEBI:43474"/>
        <dbReference type="ChEBI" id="CHEBI:456216"/>
    </reaction>
</comment>
<evidence type="ECO:0000256" key="6">
    <source>
        <dbReference type="ARBA" id="ARBA00022840"/>
    </source>
</evidence>
<dbReference type="GO" id="GO:0005524">
    <property type="term" value="F:ATP binding"/>
    <property type="evidence" value="ECO:0007669"/>
    <property type="project" value="UniProtKB-UniRule"/>
</dbReference>
<feature type="region of interest" description="LID" evidence="7">
    <location>
        <begin position="103"/>
        <end position="113"/>
    </location>
</feature>
<evidence type="ECO:0000256" key="2">
    <source>
        <dbReference type="ARBA" id="ARBA00022552"/>
    </source>
</evidence>
<comment type="catalytic activity">
    <reaction evidence="7">
        <text>AMP + ATP = 2 ADP</text>
        <dbReference type="Rhea" id="RHEA:12973"/>
        <dbReference type="ChEBI" id="CHEBI:30616"/>
        <dbReference type="ChEBI" id="CHEBI:456215"/>
        <dbReference type="ChEBI" id="CHEBI:456216"/>
        <dbReference type="EC" id="2.7.4.3"/>
    </reaction>
</comment>
<dbReference type="GO" id="GO:0006364">
    <property type="term" value="P:rRNA processing"/>
    <property type="evidence" value="ECO:0007669"/>
    <property type="project" value="UniProtKB-KW"/>
</dbReference>
<evidence type="ECO:0000256" key="5">
    <source>
        <dbReference type="ARBA" id="ARBA00022777"/>
    </source>
</evidence>
<dbReference type="GeneID" id="84230773"/>
<comment type="function">
    <text evidence="7">Broad-specificity nucleoside monophosphate (NMP) kinase that catalyzes the reversible transfer of the terminal phosphate group between nucleoside triphosphates and monophosphates. Has also ATPase activity. Involved in the late maturation steps of the 30S ribosomal particles, specifically 16S rRNA maturation. While NMP activity is not required for ribosome maturation, ATPase activity is. Associates transiently with small ribosomal subunit protein uS11. ATP hydrolysis breaks the interaction with uS11. May temporarily remove uS11 from the ribosome to enable a conformational change of the ribosomal RNA that is needed for the final maturation step of the small ribosomal subunit.</text>
</comment>
<dbReference type="AlphaFoldDB" id="A0AA51YJB3"/>
<protein>
    <recommendedName>
        <fullName evidence="7">Putative adenylate kinase</fullName>
        <shortName evidence="7">AK</shortName>
        <ecNumber evidence="7">2.7.4.3</ecNumber>
    </recommendedName>
    <alternativeName>
        <fullName evidence="7">ATP-AMP transphosphorylase</fullName>
    </alternativeName>
</protein>
<dbReference type="SUPFAM" id="SSF52540">
    <property type="entry name" value="P-loop containing nucleoside triphosphate hydrolases"/>
    <property type="match status" value="1"/>
</dbReference>
<dbReference type="Gene3D" id="3.40.50.300">
    <property type="entry name" value="P-loop containing nucleotide triphosphate hydrolases"/>
    <property type="match status" value="1"/>
</dbReference>
<dbReference type="RefSeq" id="WP_309307772.1">
    <property type="nucleotide sequence ID" value="NZ_CP133594.1"/>
</dbReference>
<feature type="binding site" evidence="7">
    <location>
        <position position="12"/>
    </location>
    <ligand>
        <name>ATP</name>
        <dbReference type="ChEBI" id="CHEBI:30616"/>
    </ligand>
</feature>
<dbReference type="InterPro" id="IPR027417">
    <property type="entry name" value="P-loop_NTPase"/>
</dbReference>
<keyword evidence="3 7" id="KW-0808">Transferase</keyword>
<dbReference type="KEGG" id="mmav:RE476_11490"/>